<dbReference type="InterPro" id="IPR005162">
    <property type="entry name" value="Retrotrans_gag_dom"/>
</dbReference>
<feature type="non-terminal residue" evidence="2">
    <location>
        <position position="1"/>
    </location>
</feature>
<comment type="caution">
    <text evidence="2">The sequence shown here is derived from an EMBL/GenBank/DDBJ whole genome shotgun (WGS) entry which is preliminary data.</text>
</comment>
<dbReference type="AlphaFoldDB" id="A0AA38FNI7"/>
<feature type="domain" description="Retrotransposon gag" evidence="1">
    <location>
        <begin position="12"/>
        <end position="77"/>
    </location>
</feature>
<accession>A0AA38FNI7</accession>
<name>A0AA38FNI7_TAXCH</name>
<organism evidence="2 3">
    <name type="scientific">Taxus chinensis</name>
    <name type="common">Chinese yew</name>
    <name type="synonym">Taxus wallichiana var. chinensis</name>
    <dbReference type="NCBI Taxonomy" id="29808"/>
    <lineage>
        <taxon>Eukaryota</taxon>
        <taxon>Viridiplantae</taxon>
        <taxon>Streptophyta</taxon>
        <taxon>Embryophyta</taxon>
        <taxon>Tracheophyta</taxon>
        <taxon>Spermatophyta</taxon>
        <taxon>Pinopsida</taxon>
        <taxon>Pinidae</taxon>
        <taxon>Conifers II</taxon>
        <taxon>Cupressales</taxon>
        <taxon>Taxaceae</taxon>
        <taxon>Taxus</taxon>
    </lineage>
</organism>
<evidence type="ECO:0000259" key="1">
    <source>
        <dbReference type="Pfam" id="PF03732"/>
    </source>
</evidence>
<dbReference type="EMBL" id="JAHRHJ020000007">
    <property type="protein sequence ID" value="KAH9307242.1"/>
    <property type="molecule type" value="Genomic_DNA"/>
</dbReference>
<evidence type="ECO:0000313" key="2">
    <source>
        <dbReference type="EMBL" id="KAH9307242.1"/>
    </source>
</evidence>
<sequence length="78" mass="9427">SYDYTTDTHKLKLFPSTLKNVTLRWFMGLGRNVVTMWEKMKEKFLDKYQDYCKLSSKGGDEIYRMTQKEDEPLEDYLK</sequence>
<keyword evidence="3" id="KW-1185">Reference proteome</keyword>
<evidence type="ECO:0000313" key="3">
    <source>
        <dbReference type="Proteomes" id="UP000824469"/>
    </source>
</evidence>
<dbReference type="Pfam" id="PF03732">
    <property type="entry name" value="Retrotrans_gag"/>
    <property type="match status" value="1"/>
</dbReference>
<proteinExistence type="predicted"/>
<reference evidence="2 3" key="1">
    <citation type="journal article" date="2021" name="Nat. Plants">
        <title>The Taxus genome provides insights into paclitaxel biosynthesis.</title>
        <authorList>
            <person name="Xiong X."/>
            <person name="Gou J."/>
            <person name="Liao Q."/>
            <person name="Li Y."/>
            <person name="Zhou Q."/>
            <person name="Bi G."/>
            <person name="Li C."/>
            <person name="Du R."/>
            <person name="Wang X."/>
            <person name="Sun T."/>
            <person name="Guo L."/>
            <person name="Liang H."/>
            <person name="Lu P."/>
            <person name="Wu Y."/>
            <person name="Zhang Z."/>
            <person name="Ro D.K."/>
            <person name="Shang Y."/>
            <person name="Huang S."/>
            <person name="Yan J."/>
        </authorList>
    </citation>
    <scope>NUCLEOTIDE SEQUENCE [LARGE SCALE GENOMIC DNA]</scope>
    <source>
        <strain evidence="2">Ta-2019</strain>
    </source>
</reference>
<feature type="non-terminal residue" evidence="2">
    <location>
        <position position="78"/>
    </location>
</feature>
<protein>
    <recommendedName>
        <fullName evidence="1">Retrotransposon gag domain-containing protein</fullName>
    </recommendedName>
</protein>
<dbReference type="Proteomes" id="UP000824469">
    <property type="component" value="Unassembled WGS sequence"/>
</dbReference>
<gene>
    <name evidence="2" type="ORF">KI387_035153</name>
</gene>